<sequence length="240" mass="26672">MKYNQKRNLIIAGVIFLAGILAGGRFIITKNQNPQPANYYQISSVLDGDTIKIEDGQRVRLIGIDAPESGACYYNESTQTLKDLVENKTVRLEKDMTDKDMYGRLLRYVILPNENGDDLLVNDDLVRQGFAKTLAMPPDTRYRDLLASAQQAAYKSKLGMWGKCGYELENQANRELDSQPMDPACVIKGNISEKGYGKTYLIPGCASYDSAKVDPRKGEQYFCTAEEAVAAGFRQAANCP</sequence>
<feature type="transmembrane region" description="Helical" evidence="4">
    <location>
        <begin position="9"/>
        <end position="28"/>
    </location>
</feature>
<accession>A0A2G9Z7C8</accession>
<dbReference type="EMBL" id="PCRX01000025">
    <property type="protein sequence ID" value="PIP29031.1"/>
    <property type="molecule type" value="Genomic_DNA"/>
</dbReference>
<keyword evidence="1" id="KW-0540">Nuclease</keyword>
<evidence type="ECO:0000256" key="3">
    <source>
        <dbReference type="ARBA" id="ARBA00022801"/>
    </source>
</evidence>
<evidence type="ECO:0000259" key="5">
    <source>
        <dbReference type="PROSITE" id="PS50830"/>
    </source>
</evidence>
<dbReference type="Proteomes" id="UP000231235">
    <property type="component" value="Unassembled WGS sequence"/>
</dbReference>
<keyword evidence="4" id="KW-0812">Transmembrane</keyword>
<name>A0A2G9Z7C8_9BACT</name>
<dbReference type="InterPro" id="IPR035437">
    <property type="entry name" value="SNase_OB-fold_sf"/>
</dbReference>
<comment type="caution">
    <text evidence="6">The sequence shown here is derived from an EMBL/GenBank/DDBJ whole genome shotgun (WGS) entry which is preliminary data.</text>
</comment>
<dbReference type="PANTHER" id="PTHR12302:SF3">
    <property type="entry name" value="SERINE_THREONINE-PROTEIN KINASE 31"/>
    <property type="match status" value="1"/>
</dbReference>
<dbReference type="GO" id="GO:0004519">
    <property type="term" value="F:endonuclease activity"/>
    <property type="evidence" value="ECO:0007669"/>
    <property type="project" value="UniProtKB-KW"/>
</dbReference>
<dbReference type="SUPFAM" id="SSF50199">
    <property type="entry name" value="Staphylococcal nuclease"/>
    <property type="match status" value="1"/>
</dbReference>
<dbReference type="GO" id="GO:0016787">
    <property type="term" value="F:hydrolase activity"/>
    <property type="evidence" value="ECO:0007669"/>
    <property type="project" value="UniProtKB-KW"/>
</dbReference>
<dbReference type="AlphaFoldDB" id="A0A2G9Z7C8"/>
<keyword evidence="4" id="KW-1133">Transmembrane helix</keyword>
<dbReference type="Gene3D" id="2.40.50.90">
    <property type="match status" value="1"/>
</dbReference>
<dbReference type="PROSITE" id="PS50830">
    <property type="entry name" value="TNASE_3"/>
    <property type="match status" value="1"/>
</dbReference>
<dbReference type="PANTHER" id="PTHR12302">
    <property type="entry name" value="EBNA2 BINDING PROTEIN P100"/>
    <property type="match status" value="1"/>
</dbReference>
<keyword evidence="3" id="KW-0378">Hydrolase</keyword>
<dbReference type="Pfam" id="PF00565">
    <property type="entry name" value="SNase"/>
    <property type="match status" value="1"/>
</dbReference>
<evidence type="ECO:0000313" key="6">
    <source>
        <dbReference type="EMBL" id="PIP29031.1"/>
    </source>
</evidence>
<evidence type="ECO:0000313" key="7">
    <source>
        <dbReference type="Proteomes" id="UP000231235"/>
    </source>
</evidence>
<reference evidence="6 7" key="1">
    <citation type="submission" date="2017-09" db="EMBL/GenBank/DDBJ databases">
        <title>Depth-based differentiation of microbial function through sediment-hosted aquifers and enrichment of novel symbionts in the deep terrestrial subsurface.</title>
        <authorList>
            <person name="Probst A.J."/>
            <person name="Ladd B."/>
            <person name="Jarett J.K."/>
            <person name="Geller-Mcgrath D.E."/>
            <person name="Sieber C.M."/>
            <person name="Emerson J.B."/>
            <person name="Anantharaman K."/>
            <person name="Thomas B.C."/>
            <person name="Malmstrom R."/>
            <person name="Stieglmeier M."/>
            <person name="Klingl A."/>
            <person name="Woyke T."/>
            <person name="Ryan C.M."/>
            <person name="Banfield J.F."/>
        </authorList>
    </citation>
    <scope>NUCLEOTIDE SEQUENCE [LARGE SCALE GENOMIC DNA]</scope>
    <source>
        <strain evidence="6">CG23_combo_of_CG06-09_8_20_14_all_39_39</strain>
    </source>
</reference>
<feature type="domain" description="TNase-like" evidence="5">
    <location>
        <begin position="36"/>
        <end position="163"/>
    </location>
</feature>
<dbReference type="SMART" id="SM00318">
    <property type="entry name" value="SNc"/>
    <property type="match status" value="1"/>
</dbReference>
<evidence type="ECO:0000256" key="1">
    <source>
        <dbReference type="ARBA" id="ARBA00022722"/>
    </source>
</evidence>
<evidence type="ECO:0000256" key="4">
    <source>
        <dbReference type="SAM" id="Phobius"/>
    </source>
</evidence>
<gene>
    <name evidence="6" type="ORF">COX28_01385</name>
</gene>
<keyword evidence="4" id="KW-0472">Membrane</keyword>
<protein>
    <recommendedName>
        <fullName evidence="5">TNase-like domain-containing protein</fullName>
    </recommendedName>
</protein>
<proteinExistence type="predicted"/>
<dbReference type="InterPro" id="IPR016071">
    <property type="entry name" value="Staphylococal_nuclease_OB-fold"/>
</dbReference>
<keyword evidence="2" id="KW-0255">Endonuclease</keyword>
<evidence type="ECO:0000256" key="2">
    <source>
        <dbReference type="ARBA" id="ARBA00022759"/>
    </source>
</evidence>
<organism evidence="6 7">
    <name type="scientific">Candidatus Kuenenbacteria bacterium CG23_combo_of_CG06-09_8_20_14_all_39_39</name>
    <dbReference type="NCBI Taxonomy" id="1974623"/>
    <lineage>
        <taxon>Bacteria</taxon>
        <taxon>Candidatus Kueneniibacteriota</taxon>
    </lineage>
</organism>